<name>A0AAJ1WTY3_9BACL</name>
<dbReference type="Proteomes" id="UP001238450">
    <property type="component" value="Unassembled WGS sequence"/>
</dbReference>
<evidence type="ECO:0000313" key="2">
    <source>
        <dbReference type="Proteomes" id="UP001238450"/>
    </source>
</evidence>
<dbReference type="AlphaFoldDB" id="A0AAJ1WTY3"/>
<reference evidence="1 2" key="1">
    <citation type="submission" date="2023-07" db="EMBL/GenBank/DDBJ databases">
        <title>Genomic Encyclopedia of Type Strains, Phase IV (KMG-IV): sequencing the most valuable type-strain genomes for metagenomic binning, comparative biology and taxonomic classification.</title>
        <authorList>
            <person name="Goeker M."/>
        </authorList>
    </citation>
    <scope>NUCLEOTIDE SEQUENCE [LARGE SCALE GENOMIC DNA]</scope>
    <source>
        <strain evidence="1 2">DSM 46876</strain>
    </source>
</reference>
<protein>
    <submittedName>
        <fullName evidence="1">Uncharacterized protein</fullName>
    </submittedName>
</protein>
<accession>A0AAJ1WTY3</accession>
<sequence>MIELGPSGKYRIYCFARKKIHCPLSLWLMNLNALNML</sequence>
<gene>
    <name evidence="1" type="ORF">J2Z48_003118</name>
</gene>
<organism evidence="1 2">
    <name type="scientific">Croceifilum oryzae</name>
    <dbReference type="NCBI Taxonomy" id="1553429"/>
    <lineage>
        <taxon>Bacteria</taxon>
        <taxon>Bacillati</taxon>
        <taxon>Bacillota</taxon>
        <taxon>Bacilli</taxon>
        <taxon>Bacillales</taxon>
        <taxon>Thermoactinomycetaceae</taxon>
        <taxon>Croceifilum</taxon>
    </lineage>
</organism>
<comment type="caution">
    <text evidence="1">The sequence shown here is derived from an EMBL/GenBank/DDBJ whole genome shotgun (WGS) entry which is preliminary data.</text>
</comment>
<dbReference type="EMBL" id="JAUSUV010000021">
    <property type="protein sequence ID" value="MDQ0418913.1"/>
    <property type="molecule type" value="Genomic_DNA"/>
</dbReference>
<evidence type="ECO:0000313" key="1">
    <source>
        <dbReference type="EMBL" id="MDQ0418913.1"/>
    </source>
</evidence>
<proteinExistence type="predicted"/>
<keyword evidence="2" id="KW-1185">Reference proteome</keyword>